<feature type="domain" description="Ig-like" evidence="11">
    <location>
        <begin position="142"/>
        <end position="231"/>
    </location>
</feature>
<dbReference type="Pfam" id="PF00041">
    <property type="entry name" value="fn3"/>
    <property type="match status" value="2"/>
</dbReference>
<evidence type="ECO:0000313" key="13">
    <source>
        <dbReference type="EMBL" id="CAD7605377.1"/>
    </source>
</evidence>
<protein>
    <recommendedName>
        <fullName evidence="14">Fasciclin 2</fullName>
    </recommendedName>
</protein>
<feature type="domain" description="Ig-like" evidence="11">
    <location>
        <begin position="236"/>
        <end position="336"/>
    </location>
</feature>
<reference evidence="13" key="1">
    <citation type="submission" date="2020-11" db="EMBL/GenBank/DDBJ databases">
        <authorList>
            <person name="Tran Van P."/>
        </authorList>
    </citation>
    <scope>NUCLEOTIDE SEQUENCE</scope>
</reference>
<keyword evidence="2" id="KW-0812">Transmembrane</keyword>
<keyword evidence="6" id="KW-1133">Transmembrane helix</keyword>
<dbReference type="SUPFAM" id="SSF49265">
    <property type="entry name" value="Fibronectin type III"/>
    <property type="match status" value="1"/>
</dbReference>
<dbReference type="Gene3D" id="2.60.40.10">
    <property type="entry name" value="Immunoglobulins"/>
    <property type="match status" value="6"/>
</dbReference>
<dbReference type="PANTHER" id="PTHR10075">
    <property type="entry name" value="BASIGIN RELATED"/>
    <property type="match status" value="1"/>
</dbReference>
<evidence type="ECO:0000256" key="6">
    <source>
        <dbReference type="ARBA" id="ARBA00022989"/>
    </source>
</evidence>
<dbReference type="SMART" id="SM00408">
    <property type="entry name" value="IGc2"/>
    <property type="match status" value="4"/>
</dbReference>
<evidence type="ECO:0008006" key="14">
    <source>
        <dbReference type="Google" id="ProtNLM"/>
    </source>
</evidence>
<keyword evidence="10" id="KW-0393">Immunoglobulin domain</keyword>
<feature type="domain" description="Ig-like" evidence="11">
    <location>
        <begin position="70"/>
        <end position="135"/>
    </location>
</feature>
<dbReference type="InterPro" id="IPR009138">
    <property type="entry name" value="Neural_cell_adh"/>
</dbReference>
<dbReference type="Pfam" id="PF13927">
    <property type="entry name" value="Ig_3"/>
    <property type="match status" value="2"/>
</dbReference>
<dbReference type="InterPro" id="IPR036116">
    <property type="entry name" value="FN3_sf"/>
</dbReference>
<dbReference type="GO" id="GO:0007156">
    <property type="term" value="P:homophilic cell adhesion via plasma membrane adhesion molecules"/>
    <property type="evidence" value="ECO:0007669"/>
    <property type="project" value="TreeGrafter"/>
</dbReference>
<evidence type="ECO:0000256" key="9">
    <source>
        <dbReference type="ARBA" id="ARBA00023180"/>
    </source>
</evidence>
<proteinExistence type="predicted"/>
<dbReference type="InterPro" id="IPR007110">
    <property type="entry name" value="Ig-like_dom"/>
</dbReference>
<dbReference type="EMBL" id="OE844446">
    <property type="protein sequence ID" value="CAD7605377.1"/>
    <property type="molecule type" value="Genomic_DNA"/>
</dbReference>
<dbReference type="AlphaFoldDB" id="A0A7R9K6W8"/>
<dbReference type="CDD" id="cd00063">
    <property type="entry name" value="FN3"/>
    <property type="match status" value="2"/>
</dbReference>
<dbReference type="CDD" id="cd00096">
    <property type="entry name" value="Ig"/>
    <property type="match status" value="2"/>
</dbReference>
<evidence type="ECO:0000256" key="2">
    <source>
        <dbReference type="ARBA" id="ARBA00022692"/>
    </source>
</evidence>
<evidence type="ECO:0000259" key="12">
    <source>
        <dbReference type="PROSITE" id="PS50853"/>
    </source>
</evidence>
<dbReference type="InterPro" id="IPR003599">
    <property type="entry name" value="Ig_sub"/>
</dbReference>
<dbReference type="PANTHER" id="PTHR10075:SF100">
    <property type="entry name" value="FASCICLIN-2"/>
    <property type="match status" value="1"/>
</dbReference>
<dbReference type="InterPro" id="IPR003598">
    <property type="entry name" value="Ig_sub2"/>
</dbReference>
<dbReference type="PROSITE" id="PS50835">
    <property type="entry name" value="IG_LIKE"/>
    <property type="match status" value="4"/>
</dbReference>
<dbReference type="InterPro" id="IPR013098">
    <property type="entry name" value="Ig_I-set"/>
</dbReference>
<keyword evidence="9" id="KW-0325">Glycoprotein</keyword>
<evidence type="ECO:0000256" key="10">
    <source>
        <dbReference type="ARBA" id="ARBA00023319"/>
    </source>
</evidence>
<accession>A0A7R9K6W8</accession>
<evidence type="ECO:0000256" key="5">
    <source>
        <dbReference type="ARBA" id="ARBA00022889"/>
    </source>
</evidence>
<dbReference type="Pfam" id="PF07679">
    <property type="entry name" value="I-set"/>
    <property type="match status" value="2"/>
</dbReference>
<evidence type="ECO:0000256" key="8">
    <source>
        <dbReference type="ARBA" id="ARBA00023157"/>
    </source>
</evidence>
<keyword evidence="4" id="KW-0677">Repeat</keyword>
<dbReference type="GO" id="GO:0030424">
    <property type="term" value="C:axon"/>
    <property type="evidence" value="ECO:0007669"/>
    <property type="project" value="TreeGrafter"/>
</dbReference>
<dbReference type="SMART" id="SM00409">
    <property type="entry name" value="IG"/>
    <property type="match status" value="4"/>
</dbReference>
<dbReference type="PRINTS" id="PR01838">
    <property type="entry name" value="NCAMFAMILY"/>
</dbReference>
<dbReference type="GO" id="GO:0098632">
    <property type="term" value="F:cell-cell adhesion mediator activity"/>
    <property type="evidence" value="ECO:0007669"/>
    <property type="project" value="TreeGrafter"/>
</dbReference>
<feature type="domain" description="Fibronectin type-III" evidence="12">
    <location>
        <begin position="453"/>
        <end position="547"/>
    </location>
</feature>
<evidence type="ECO:0000256" key="3">
    <source>
        <dbReference type="ARBA" id="ARBA00022729"/>
    </source>
</evidence>
<dbReference type="GO" id="GO:0007411">
    <property type="term" value="P:axon guidance"/>
    <property type="evidence" value="ECO:0007669"/>
    <property type="project" value="TreeGrafter"/>
</dbReference>
<dbReference type="PROSITE" id="PS50853">
    <property type="entry name" value="FN3"/>
    <property type="match status" value="2"/>
</dbReference>
<name>A0A7R9K6W8_TIMGE</name>
<evidence type="ECO:0000259" key="11">
    <source>
        <dbReference type="PROSITE" id="PS50835"/>
    </source>
</evidence>
<keyword evidence="7" id="KW-0472">Membrane</keyword>
<dbReference type="SMART" id="SM00060">
    <property type="entry name" value="FN3"/>
    <property type="match status" value="2"/>
</dbReference>
<comment type="subcellular location">
    <subcellularLocation>
        <location evidence="1">Membrane</location>
        <topology evidence="1">Single-pass membrane protein</topology>
    </subcellularLocation>
</comment>
<dbReference type="SUPFAM" id="SSF48726">
    <property type="entry name" value="Immunoglobulin"/>
    <property type="match status" value="4"/>
</dbReference>
<evidence type="ECO:0000256" key="7">
    <source>
        <dbReference type="ARBA" id="ARBA00023136"/>
    </source>
</evidence>
<feature type="domain" description="Fibronectin type-III" evidence="12">
    <location>
        <begin position="558"/>
        <end position="661"/>
    </location>
</feature>
<dbReference type="InterPro" id="IPR013783">
    <property type="entry name" value="Ig-like_fold"/>
</dbReference>
<feature type="domain" description="Ig-like" evidence="11">
    <location>
        <begin position="341"/>
        <end position="430"/>
    </location>
</feature>
<dbReference type="GO" id="GO:0005886">
    <property type="term" value="C:plasma membrane"/>
    <property type="evidence" value="ECO:0007669"/>
    <property type="project" value="TreeGrafter"/>
</dbReference>
<dbReference type="InterPro" id="IPR003961">
    <property type="entry name" value="FN3_dom"/>
</dbReference>
<dbReference type="FunFam" id="2.60.40.10:FF:000017">
    <property type="entry name" value="Down syndrome cell adhesion molecule b"/>
    <property type="match status" value="1"/>
</dbReference>
<sequence>MHTMVMPGDNTLALIFPSLLESEAGNYTCTANFASSEKLSKTVQIETIIAVTWLDAPEEQYPILNSDYKVRCKVMANPPPNIDWQKNSELITPGGRYVVESDGLLIQKASESDDGVYTCRAIVIETGELAERNIRVEVHTPPTFEDMGSEPVEVIEGEQASVTCKAKGKPQPKFSWIKSLKQENLASADRFGVNELTGVLTITRVTKEDDGEYVCVAKNAAGSVERTVRLSVVIKPIVVTYRNISIAMEKDATLQCSASGRPSPFVTFRKLTSPNRYVLGAQPMDDRIDLVNKYDTERQETIGILRIAGVLRSDDGLYECIATNKGGTYFKNGHLTVQFPPSFANTPVKEVWSWNKNPANLTCFAEAIPNASISWKMNSRDLEMSRDQYIQKQGNGPFSSLIVTPVNDQYYAFYQCIATNPLGRSETTIQLRQARAPTEILQAKLEIITVEGGSTNITMFSVTATTITFSFVGVKDTGGLPIRAYAVQYKEERVDWDRARNKTWAVDSPYILEGLEPQTRYNFRFAAKNDAGFGPWAAPEHHTMPSRSYPEEPKFLNAAQDGIVHSAYYNHFELQWKIPADNGELIDKYDIKFCPVRRLNDVWTEIPGMSCKTVEQRSHEPTSLLLAGLQPDTHYKIELRAHNNIGYSTPGQIVVKTARGEYRL</sequence>
<gene>
    <name evidence="13" type="ORF">TGEB3V08_LOCUS9500</name>
</gene>
<keyword evidence="3" id="KW-0732">Signal</keyword>
<evidence type="ECO:0000256" key="4">
    <source>
        <dbReference type="ARBA" id="ARBA00022737"/>
    </source>
</evidence>
<keyword evidence="5" id="KW-0130">Cell adhesion</keyword>
<organism evidence="13">
    <name type="scientific">Timema genevievae</name>
    <name type="common">Walking stick</name>
    <dbReference type="NCBI Taxonomy" id="629358"/>
    <lineage>
        <taxon>Eukaryota</taxon>
        <taxon>Metazoa</taxon>
        <taxon>Ecdysozoa</taxon>
        <taxon>Arthropoda</taxon>
        <taxon>Hexapoda</taxon>
        <taxon>Insecta</taxon>
        <taxon>Pterygota</taxon>
        <taxon>Neoptera</taxon>
        <taxon>Polyneoptera</taxon>
        <taxon>Phasmatodea</taxon>
        <taxon>Timematodea</taxon>
        <taxon>Timematoidea</taxon>
        <taxon>Timematidae</taxon>
        <taxon>Timema</taxon>
    </lineage>
</organism>
<keyword evidence="8" id="KW-1015">Disulfide bond</keyword>
<dbReference type="InterPro" id="IPR036179">
    <property type="entry name" value="Ig-like_dom_sf"/>
</dbReference>
<evidence type="ECO:0000256" key="1">
    <source>
        <dbReference type="ARBA" id="ARBA00004167"/>
    </source>
</evidence>
<dbReference type="GO" id="GO:0070593">
    <property type="term" value="P:dendrite self-avoidance"/>
    <property type="evidence" value="ECO:0007669"/>
    <property type="project" value="TreeGrafter"/>
</dbReference>